<dbReference type="PANTHER" id="PTHR10884:SF14">
    <property type="entry name" value="NADH DEHYDROGENASE [UBIQUINONE] IRON-SULFUR PROTEIN 3, MITOCHONDRIAL"/>
    <property type="match status" value="1"/>
</dbReference>
<dbReference type="NCBIfam" id="TIGR01961">
    <property type="entry name" value="NuoC_fam"/>
    <property type="match status" value="1"/>
</dbReference>
<dbReference type="EC" id="7.1.1.-" evidence="3"/>
<feature type="compositionally biased region" description="Gly residues" evidence="6">
    <location>
        <begin position="195"/>
        <end position="213"/>
    </location>
</feature>
<proteinExistence type="inferred from homology"/>
<evidence type="ECO:0000313" key="9">
    <source>
        <dbReference type="Proteomes" id="UP001333102"/>
    </source>
</evidence>
<feature type="region of interest" description="Disordered" evidence="6">
    <location>
        <begin position="180"/>
        <end position="213"/>
    </location>
</feature>
<comment type="subcellular location">
    <subcellularLocation>
        <location evidence="3">Cell membrane</location>
        <topology evidence="3">Peripheral membrane protein</topology>
        <orientation evidence="3">Cytoplasmic side</orientation>
    </subcellularLocation>
</comment>
<gene>
    <name evidence="3" type="primary">nuoC</name>
    <name evidence="8" type="ORF">VLY81_09135</name>
</gene>
<evidence type="ECO:0000256" key="6">
    <source>
        <dbReference type="SAM" id="MobiDB-lite"/>
    </source>
</evidence>
<evidence type="ECO:0000256" key="5">
    <source>
        <dbReference type="RuleBase" id="RU003582"/>
    </source>
</evidence>
<dbReference type="Gene3D" id="3.30.460.80">
    <property type="entry name" value="NADH:ubiquinone oxidoreductase, 30kDa subunit"/>
    <property type="match status" value="1"/>
</dbReference>
<evidence type="ECO:0000256" key="4">
    <source>
        <dbReference type="RuleBase" id="RU003456"/>
    </source>
</evidence>
<name>A0ABZ1BM59_9FIRM</name>
<accession>A0ABZ1BM59</accession>
<protein>
    <recommendedName>
        <fullName evidence="3">NADH-quinone oxidoreductase subunit C</fullName>
        <ecNumber evidence="3">7.1.1.-</ecNumber>
    </recommendedName>
    <alternativeName>
        <fullName evidence="3">NADH dehydrogenase I subunit C</fullName>
    </alternativeName>
    <alternativeName>
        <fullName evidence="3">NDH-1 subunit C</fullName>
    </alternativeName>
</protein>
<keyword evidence="3 4" id="KW-1278">Translocase</keyword>
<organism evidence="8 9">
    <name type="scientific">Geochorda subterranea</name>
    <dbReference type="NCBI Taxonomy" id="3109564"/>
    <lineage>
        <taxon>Bacteria</taxon>
        <taxon>Bacillati</taxon>
        <taxon>Bacillota</taxon>
        <taxon>Limnochordia</taxon>
        <taxon>Limnochordales</taxon>
        <taxon>Geochordaceae</taxon>
        <taxon>Geochorda</taxon>
    </lineage>
</organism>
<keyword evidence="3" id="KW-0472">Membrane</keyword>
<dbReference type="InterPro" id="IPR010218">
    <property type="entry name" value="NADH_DH_suC"/>
</dbReference>
<evidence type="ECO:0000313" key="8">
    <source>
        <dbReference type="EMBL" id="WRP13613.1"/>
    </source>
</evidence>
<dbReference type="PANTHER" id="PTHR10884">
    <property type="entry name" value="NADH DEHYDROGENASE UBIQUINONE IRON-SULFUR PROTEIN 3"/>
    <property type="match status" value="1"/>
</dbReference>
<dbReference type="InterPro" id="IPR001268">
    <property type="entry name" value="NADH_UbQ_OxRdtase_30kDa_su"/>
</dbReference>
<comment type="similarity">
    <text evidence="1 3 4">Belongs to the complex I 30 kDa subunit family.</text>
</comment>
<comment type="catalytic activity">
    <reaction evidence="3 5">
        <text>a quinone + NADH + 5 H(+)(in) = a quinol + NAD(+) + 4 H(+)(out)</text>
        <dbReference type="Rhea" id="RHEA:57888"/>
        <dbReference type="ChEBI" id="CHEBI:15378"/>
        <dbReference type="ChEBI" id="CHEBI:24646"/>
        <dbReference type="ChEBI" id="CHEBI:57540"/>
        <dbReference type="ChEBI" id="CHEBI:57945"/>
        <dbReference type="ChEBI" id="CHEBI:132124"/>
    </reaction>
</comment>
<keyword evidence="3 4" id="KW-0520">NAD</keyword>
<keyword evidence="9" id="KW-1185">Reference proteome</keyword>
<dbReference type="RefSeq" id="WP_324667858.1">
    <property type="nucleotide sequence ID" value="NZ_CP141614.1"/>
</dbReference>
<dbReference type="EMBL" id="CP141614">
    <property type="protein sequence ID" value="WRP13613.1"/>
    <property type="molecule type" value="Genomic_DNA"/>
</dbReference>
<keyword evidence="3 5" id="KW-0874">Quinone</keyword>
<dbReference type="Proteomes" id="UP001333102">
    <property type="component" value="Chromosome"/>
</dbReference>
<sequence length="213" mass="23190">MAGDGVRQGAATPAVEASERTVQRLVARFGPEVEPLPTPFDVPVVKVRPGALREVAALLKEAGYAMLLDVGGVDYLGRRPPEERFEVVYHLLDVRGLRRIRLRVPVPEDRPEVPTLSDLWPSASWAEREVFDLFGIRFTGHPDLRRILMPDDWEGHPLRKDFPLRGSRQAGTPQALRQRFFPLRLDGPPGDAAPGSGGDAPAGRPGAGGEGGA</sequence>
<dbReference type="HAMAP" id="MF_01357">
    <property type="entry name" value="NDH1_NuoC"/>
    <property type="match status" value="1"/>
</dbReference>
<dbReference type="Pfam" id="PF00329">
    <property type="entry name" value="Complex1_30kDa"/>
    <property type="match status" value="1"/>
</dbReference>
<evidence type="ECO:0000256" key="2">
    <source>
        <dbReference type="ARBA" id="ARBA00022448"/>
    </source>
</evidence>
<comment type="subunit">
    <text evidence="3">NDH-1 is composed of 14 different subunits. Subunits NuoB, C, D, E, F, and G constitute the peripheral sector of the complex.</text>
</comment>
<evidence type="ECO:0000256" key="3">
    <source>
        <dbReference type="HAMAP-Rule" id="MF_01357"/>
    </source>
</evidence>
<evidence type="ECO:0000259" key="7">
    <source>
        <dbReference type="Pfam" id="PF00329"/>
    </source>
</evidence>
<keyword evidence="2 3" id="KW-0813">Transport</keyword>
<dbReference type="InterPro" id="IPR037232">
    <property type="entry name" value="NADH_quin_OxRdtase_su_C/D-like"/>
</dbReference>
<feature type="domain" description="NADH:ubiquinone oxidoreductase 30kDa subunit" evidence="7">
    <location>
        <begin position="45"/>
        <end position="167"/>
    </location>
</feature>
<keyword evidence="3" id="KW-1003">Cell membrane</keyword>
<evidence type="ECO:0000256" key="1">
    <source>
        <dbReference type="ARBA" id="ARBA00007569"/>
    </source>
</evidence>
<reference evidence="9" key="1">
    <citation type="submission" date="2023-12" db="EMBL/GenBank/DDBJ databases">
        <title>Novel isolates from deep terrestrial aquifers shed light on the physiology and ecology of the class Limnochordia.</title>
        <authorList>
            <person name="Karnachuk O.V."/>
            <person name="Lukina A.P."/>
            <person name="Avakyan M.R."/>
            <person name="Kadnikov V."/>
            <person name="Begmatov S."/>
            <person name="Beletsky A.V."/>
            <person name="Mardanov A.V."/>
            <person name="Ravin N.V."/>
        </authorList>
    </citation>
    <scope>NUCLEOTIDE SEQUENCE [LARGE SCALE GENOMIC DNA]</scope>
    <source>
        <strain evidence="9">LN</strain>
    </source>
</reference>
<dbReference type="InterPro" id="IPR020396">
    <property type="entry name" value="NADH_UbQ_OxRdtase_CS"/>
</dbReference>
<dbReference type="PROSITE" id="PS00542">
    <property type="entry name" value="COMPLEX1_30K"/>
    <property type="match status" value="1"/>
</dbReference>
<dbReference type="SUPFAM" id="SSF143243">
    <property type="entry name" value="Nqo5-like"/>
    <property type="match status" value="1"/>
</dbReference>
<comment type="function">
    <text evidence="3">NDH-1 shuttles electrons from NADH, via FMN and iron-sulfur (Fe-S) centers, to quinones in the respiratory chain. The immediate electron acceptor for the enzyme in this species is believed to be a menaquinone. Couples the redox reaction to proton translocation (for every two electrons transferred, four hydrogen ions are translocated across the cytoplasmic membrane), and thus conserves the redox energy in a proton gradient.</text>
</comment>